<gene>
    <name evidence="1" type="ordered locus">Sbal195_4553</name>
</gene>
<evidence type="ECO:0008006" key="3">
    <source>
        <dbReference type="Google" id="ProtNLM"/>
    </source>
</evidence>
<evidence type="ECO:0000313" key="2">
    <source>
        <dbReference type="Proteomes" id="UP000000770"/>
    </source>
</evidence>
<dbReference type="RefSeq" id="WP_012197914.1">
    <property type="nucleotide sequence ID" value="NC_009998.1"/>
</dbReference>
<organism evidence="1 2">
    <name type="scientific">Shewanella baltica (strain OS195)</name>
    <dbReference type="NCBI Taxonomy" id="399599"/>
    <lineage>
        <taxon>Bacteria</taxon>
        <taxon>Pseudomonadati</taxon>
        <taxon>Pseudomonadota</taxon>
        <taxon>Gammaproteobacteria</taxon>
        <taxon>Alteromonadales</taxon>
        <taxon>Shewanellaceae</taxon>
        <taxon>Shewanella</taxon>
    </lineage>
</organism>
<dbReference type="KEGG" id="sbn:Sbal195_4553"/>
<dbReference type="EMBL" id="CP000892">
    <property type="protein sequence ID" value="ABX51710.1"/>
    <property type="molecule type" value="Genomic_DNA"/>
</dbReference>
<evidence type="ECO:0000313" key="1">
    <source>
        <dbReference type="EMBL" id="ABX51710.1"/>
    </source>
</evidence>
<proteinExistence type="predicted"/>
<dbReference type="Proteomes" id="UP000000770">
    <property type="component" value="Plasmid pS19501"/>
</dbReference>
<dbReference type="HOGENOM" id="CLU_088188_0_0_6"/>
<protein>
    <recommendedName>
        <fullName evidence="3">Competence protein</fullName>
    </recommendedName>
</protein>
<name>A9L6C8_SHEB9</name>
<geneLocation type="plasmid" evidence="1 2">
    <name>pS19501</name>
</geneLocation>
<dbReference type="AlphaFoldDB" id="A9L6C8"/>
<sequence>MKFSLVNGFRAEPFKGGTGTCLCCGSDTLAKCGNFKVHHWAHKSKEGCDPWWENEGEWHRKWKNYFPVESQEIIFKQAITNEKHIADVYINKTVIEIQSYSINEDEARLREAFYHNMIWVIDGCKNEFDKINFGLSIYYPHTEDPYLRQLRWHGRSKIFAKWSKSTKPVYFDFGSDIVWQLLQFDIKSKKGLVKAIPKEIFINGFGGNFT</sequence>
<keyword evidence="1" id="KW-0614">Plasmid</keyword>
<accession>A9L6C8</accession>
<reference evidence="1 2" key="1">
    <citation type="submission" date="2007-11" db="EMBL/GenBank/DDBJ databases">
        <title>Complete sequence of plasmid1 pS19501 of Shewanella baltica OS195.</title>
        <authorList>
            <consortium name="US DOE Joint Genome Institute"/>
            <person name="Copeland A."/>
            <person name="Lucas S."/>
            <person name="Lapidus A."/>
            <person name="Barry K."/>
            <person name="Glavina del Rio T."/>
            <person name="Dalin E."/>
            <person name="Tice H."/>
            <person name="Pitluck S."/>
            <person name="Chain P."/>
            <person name="Malfatti S."/>
            <person name="Shin M."/>
            <person name="Vergez L."/>
            <person name="Schmutz J."/>
            <person name="Larimer F."/>
            <person name="Land M."/>
            <person name="Hauser L."/>
            <person name="Kyrpides N."/>
            <person name="Kim E."/>
            <person name="Brettar I."/>
            <person name="Rodrigues J."/>
            <person name="Konstantinidis K."/>
            <person name="Klappenbach J."/>
            <person name="Hofle M."/>
            <person name="Tiedje J."/>
            <person name="Richardson P."/>
        </authorList>
    </citation>
    <scope>NUCLEOTIDE SEQUENCE [LARGE SCALE GENOMIC DNA]</scope>
    <source>
        <strain evidence="2">OS195</strain>
        <plasmid evidence="2">Plasmid pS19501</plasmid>
    </source>
</reference>